<dbReference type="PANTHER" id="PTHR48028:SF2">
    <property type="entry name" value="GLYCINE-RICH RNA-BINDING PROTEIN RZ1A"/>
    <property type="match status" value="1"/>
</dbReference>
<dbReference type="Gramene" id="Zm00001eb424300_T001">
    <property type="protein sequence ID" value="Zm00001eb424300_P001"/>
    <property type="gene ID" value="Zm00001eb424300"/>
</dbReference>
<keyword evidence="7" id="KW-1185">Reference proteome</keyword>
<dbReference type="SUPFAM" id="SSF54928">
    <property type="entry name" value="RNA-binding domain, RBD"/>
    <property type="match status" value="1"/>
</dbReference>
<dbReference type="Proteomes" id="UP000007305">
    <property type="component" value="Chromosome 10"/>
</dbReference>
<evidence type="ECO:0000313" key="7">
    <source>
        <dbReference type="Proteomes" id="UP000007305"/>
    </source>
</evidence>
<dbReference type="InParanoid" id="A0A804RFL4"/>
<reference evidence="6" key="3">
    <citation type="submission" date="2021-05" db="UniProtKB">
        <authorList>
            <consortium name="EnsemblPlants"/>
        </authorList>
    </citation>
    <scope>IDENTIFICATION</scope>
    <source>
        <strain evidence="6">cv. B73</strain>
    </source>
</reference>
<feature type="region of interest" description="Disordered" evidence="3">
    <location>
        <begin position="24"/>
        <end position="48"/>
    </location>
</feature>
<feature type="domain" description="RRM" evidence="5">
    <location>
        <begin position="253"/>
        <end position="322"/>
    </location>
</feature>
<organism evidence="6 7">
    <name type="scientific">Zea mays</name>
    <name type="common">Maize</name>
    <dbReference type="NCBI Taxonomy" id="4577"/>
    <lineage>
        <taxon>Eukaryota</taxon>
        <taxon>Viridiplantae</taxon>
        <taxon>Streptophyta</taxon>
        <taxon>Embryophyta</taxon>
        <taxon>Tracheophyta</taxon>
        <taxon>Spermatophyta</taxon>
        <taxon>Magnoliopsida</taxon>
        <taxon>Liliopsida</taxon>
        <taxon>Poales</taxon>
        <taxon>Poaceae</taxon>
        <taxon>PACMAD clade</taxon>
        <taxon>Panicoideae</taxon>
        <taxon>Andropogonodae</taxon>
        <taxon>Andropogoneae</taxon>
        <taxon>Tripsacinae</taxon>
        <taxon>Zea</taxon>
    </lineage>
</organism>
<dbReference type="InterPro" id="IPR051106">
    <property type="entry name" value="RNA-bind/splicing_reg"/>
</dbReference>
<evidence type="ECO:0000256" key="4">
    <source>
        <dbReference type="SAM" id="Phobius"/>
    </source>
</evidence>
<name>A0A804RFL4_MAIZE</name>
<feature type="compositionally biased region" description="Low complexity" evidence="3">
    <location>
        <begin position="78"/>
        <end position="89"/>
    </location>
</feature>
<dbReference type="GO" id="GO:0009631">
    <property type="term" value="P:cold acclimation"/>
    <property type="evidence" value="ECO:0000318"/>
    <property type="project" value="GO_Central"/>
</dbReference>
<dbReference type="PROSITE" id="PS50102">
    <property type="entry name" value="RRM"/>
    <property type="match status" value="1"/>
</dbReference>
<dbReference type="AlphaFoldDB" id="A0A804RFL4"/>
<keyword evidence="1 2" id="KW-0694">RNA-binding</keyword>
<keyword evidence="4" id="KW-0812">Transmembrane</keyword>
<reference evidence="6" key="2">
    <citation type="submission" date="2019-07" db="EMBL/GenBank/DDBJ databases">
        <authorList>
            <person name="Seetharam A."/>
            <person name="Woodhouse M."/>
            <person name="Cannon E."/>
        </authorList>
    </citation>
    <scope>NUCLEOTIDE SEQUENCE [LARGE SCALE GENOMIC DNA]</scope>
    <source>
        <strain evidence="6">cv. B73</strain>
    </source>
</reference>
<keyword evidence="4" id="KW-0472">Membrane</keyword>
<feature type="transmembrane region" description="Helical" evidence="4">
    <location>
        <begin position="410"/>
        <end position="428"/>
    </location>
</feature>
<accession>A0A804RFL4</accession>
<dbReference type="InterPro" id="IPR035979">
    <property type="entry name" value="RBD_domain_sf"/>
</dbReference>
<feature type="region of interest" description="Disordered" evidence="3">
    <location>
        <begin position="65"/>
        <end position="93"/>
    </location>
</feature>
<feature type="compositionally biased region" description="Basic residues" evidence="3">
    <location>
        <begin position="65"/>
        <end position="77"/>
    </location>
</feature>
<proteinExistence type="predicted"/>
<dbReference type="Pfam" id="PF00076">
    <property type="entry name" value="RRM_1"/>
    <property type="match status" value="1"/>
</dbReference>
<dbReference type="InterPro" id="IPR000504">
    <property type="entry name" value="RRM_dom"/>
</dbReference>
<keyword evidence="4" id="KW-1133">Transmembrane helix</keyword>
<evidence type="ECO:0000256" key="3">
    <source>
        <dbReference type="SAM" id="MobiDB-lite"/>
    </source>
</evidence>
<protein>
    <recommendedName>
        <fullName evidence="5">RRM domain-containing protein</fullName>
    </recommendedName>
</protein>
<dbReference type="InterPro" id="IPR012677">
    <property type="entry name" value="Nucleotide-bd_a/b_plait_sf"/>
</dbReference>
<dbReference type="PANTHER" id="PTHR48028">
    <property type="entry name" value="GLYCINE-RICH RNA-BINDING PROTEIN RZ1A"/>
    <property type="match status" value="1"/>
</dbReference>
<feature type="transmembrane region" description="Helical" evidence="4">
    <location>
        <begin position="386"/>
        <end position="405"/>
    </location>
</feature>
<dbReference type="EnsemblPlants" id="Zm00001eb424300_T001">
    <property type="protein sequence ID" value="Zm00001eb424300_P001"/>
    <property type="gene ID" value="Zm00001eb424300"/>
</dbReference>
<evidence type="ECO:0000256" key="2">
    <source>
        <dbReference type="PROSITE-ProRule" id="PRU00176"/>
    </source>
</evidence>
<dbReference type="GO" id="GO:0003729">
    <property type="term" value="F:mRNA binding"/>
    <property type="evidence" value="ECO:0000318"/>
    <property type="project" value="GO_Central"/>
</dbReference>
<reference evidence="7" key="1">
    <citation type="journal article" date="2009" name="Science">
        <title>The B73 maize genome: complexity, diversity, and dynamics.</title>
        <authorList>
            <person name="Schnable P.S."/>
            <person name="Ware D."/>
            <person name="Fulton R.S."/>
            <person name="Stein J.C."/>
            <person name="Wei F."/>
            <person name="Pasternak S."/>
            <person name="Liang C."/>
            <person name="Zhang J."/>
            <person name="Fulton L."/>
            <person name="Graves T.A."/>
            <person name="Minx P."/>
            <person name="Reily A.D."/>
            <person name="Courtney L."/>
            <person name="Kruchowski S.S."/>
            <person name="Tomlinson C."/>
            <person name="Strong C."/>
            <person name="Delehaunty K."/>
            <person name="Fronick C."/>
            <person name="Courtney B."/>
            <person name="Rock S.M."/>
            <person name="Belter E."/>
            <person name="Du F."/>
            <person name="Kim K."/>
            <person name="Abbott R.M."/>
            <person name="Cotton M."/>
            <person name="Levy A."/>
            <person name="Marchetto P."/>
            <person name="Ochoa K."/>
            <person name="Jackson S.M."/>
            <person name="Gillam B."/>
            <person name="Chen W."/>
            <person name="Yan L."/>
            <person name="Higginbotham J."/>
            <person name="Cardenas M."/>
            <person name="Waligorski J."/>
            <person name="Applebaum E."/>
            <person name="Phelps L."/>
            <person name="Falcone J."/>
            <person name="Kanchi K."/>
            <person name="Thane T."/>
            <person name="Scimone A."/>
            <person name="Thane N."/>
            <person name="Henke J."/>
            <person name="Wang T."/>
            <person name="Ruppert J."/>
            <person name="Shah N."/>
            <person name="Rotter K."/>
            <person name="Hodges J."/>
            <person name="Ingenthron E."/>
            <person name="Cordes M."/>
            <person name="Kohlberg S."/>
            <person name="Sgro J."/>
            <person name="Delgado B."/>
            <person name="Mead K."/>
            <person name="Chinwalla A."/>
            <person name="Leonard S."/>
            <person name="Crouse K."/>
            <person name="Collura K."/>
            <person name="Kudrna D."/>
            <person name="Currie J."/>
            <person name="He R."/>
            <person name="Angelova A."/>
            <person name="Rajasekar S."/>
            <person name="Mueller T."/>
            <person name="Lomeli R."/>
            <person name="Scara G."/>
            <person name="Ko A."/>
            <person name="Delaney K."/>
            <person name="Wissotski M."/>
            <person name="Lopez G."/>
            <person name="Campos D."/>
            <person name="Braidotti M."/>
            <person name="Ashley E."/>
            <person name="Golser W."/>
            <person name="Kim H."/>
            <person name="Lee S."/>
            <person name="Lin J."/>
            <person name="Dujmic Z."/>
            <person name="Kim W."/>
            <person name="Talag J."/>
            <person name="Zuccolo A."/>
            <person name="Fan C."/>
            <person name="Sebastian A."/>
            <person name="Kramer M."/>
            <person name="Spiegel L."/>
            <person name="Nascimento L."/>
            <person name="Zutavern T."/>
            <person name="Miller B."/>
            <person name="Ambroise C."/>
            <person name="Muller S."/>
            <person name="Spooner W."/>
            <person name="Narechania A."/>
            <person name="Ren L."/>
            <person name="Wei S."/>
            <person name="Kumari S."/>
            <person name="Faga B."/>
            <person name="Levy M.J."/>
            <person name="McMahan L."/>
            <person name="Van Buren P."/>
            <person name="Vaughn M.W."/>
            <person name="Ying K."/>
            <person name="Yeh C.-T."/>
            <person name="Emrich S.J."/>
            <person name="Jia Y."/>
            <person name="Kalyanaraman A."/>
            <person name="Hsia A.-P."/>
            <person name="Barbazuk W.B."/>
            <person name="Baucom R.S."/>
            <person name="Brutnell T.P."/>
            <person name="Carpita N.C."/>
            <person name="Chaparro C."/>
            <person name="Chia J.-M."/>
            <person name="Deragon J.-M."/>
            <person name="Estill J.C."/>
            <person name="Fu Y."/>
            <person name="Jeddeloh J.A."/>
            <person name="Han Y."/>
            <person name="Lee H."/>
            <person name="Li P."/>
            <person name="Lisch D.R."/>
            <person name="Liu S."/>
            <person name="Liu Z."/>
            <person name="Nagel D.H."/>
            <person name="McCann M.C."/>
            <person name="SanMiguel P."/>
            <person name="Myers A.M."/>
            <person name="Nettleton D."/>
            <person name="Nguyen J."/>
            <person name="Penning B.W."/>
            <person name="Ponnala L."/>
            <person name="Schneider K.L."/>
            <person name="Schwartz D.C."/>
            <person name="Sharma A."/>
            <person name="Soderlund C."/>
            <person name="Springer N.M."/>
            <person name="Sun Q."/>
            <person name="Wang H."/>
            <person name="Waterman M."/>
            <person name="Westerman R."/>
            <person name="Wolfgruber T.K."/>
            <person name="Yang L."/>
            <person name="Yu Y."/>
            <person name="Zhang L."/>
            <person name="Zhou S."/>
            <person name="Zhu Q."/>
            <person name="Bennetzen J.L."/>
            <person name="Dawe R.K."/>
            <person name="Jiang J."/>
            <person name="Jiang N."/>
            <person name="Presting G.G."/>
            <person name="Wessler S.R."/>
            <person name="Aluru S."/>
            <person name="Martienssen R.A."/>
            <person name="Clifton S.W."/>
            <person name="McCombie W.R."/>
            <person name="Wing R.A."/>
            <person name="Wilson R.K."/>
        </authorList>
    </citation>
    <scope>NUCLEOTIDE SEQUENCE [LARGE SCALE GENOMIC DNA]</scope>
    <source>
        <strain evidence="7">cv. B73</strain>
    </source>
</reference>
<evidence type="ECO:0000313" key="6">
    <source>
        <dbReference type="EnsemblPlants" id="Zm00001eb424300_P001"/>
    </source>
</evidence>
<evidence type="ECO:0000256" key="1">
    <source>
        <dbReference type="ARBA" id="ARBA00022884"/>
    </source>
</evidence>
<sequence>MWMVSCRAPCGWCSSPQATPRLRPRCPPQHPQHPGGWAARDTRSSQSPTSRWVATASAIGIHHKTTQWRARSRHRSAVSRPSAPSSSMSENKGNTVLELQQRSIEFSSIIQRHQSMKSSLLERMHVLDEANYLVKRAASIQAAVPSVNSAPAVTSGGPFKLPNGVGKPAAPLADLLDLSGAPSISTDILMDLLSIGSSSVQNGPPTSNFSLPSIETKSVAVTPQVVDLLDGLSSGTSLSVHPVRLDPASNSTLPASGNGSVTQSLSVTNNQHGQVVLDKFSGRSRGLGFVNFNEKQAMEDAIEATNGLCLDGSNITVDKARPHGPSRDRNGDRYYDRELGSRYDHGRNYGGGCALRGGGGDCFKCGNPIILLETTHLGTVGEGTNMVVGMTCMVVLEVVMVLIVAVTNTLVIVEMAVAIGAATVMALIDQVLPDGLSS</sequence>
<dbReference type="Gene3D" id="3.30.70.330">
    <property type="match status" value="1"/>
</dbReference>
<evidence type="ECO:0000259" key="5">
    <source>
        <dbReference type="PROSITE" id="PS50102"/>
    </source>
</evidence>